<dbReference type="FunFam" id="1.10.630.10:FF:000042">
    <property type="entry name" value="Cytochrome P450"/>
    <property type="match status" value="1"/>
</dbReference>
<organism evidence="15 16">
    <name type="scientific">Cryptolaemus montrouzieri</name>
    <dbReference type="NCBI Taxonomy" id="559131"/>
    <lineage>
        <taxon>Eukaryota</taxon>
        <taxon>Metazoa</taxon>
        <taxon>Ecdysozoa</taxon>
        <taxon>Arthropoda</taxon>
        <taxon>Hexapoda</taxon>
        <taxon>Insecta</taxon>
        <taxon>Pterygota</taxon>
        <taxon>Neoptera</taxon>
        <taxon>Endopterygota</taxon>
        <taxon>Coleoptera</taxon>
        <taxon>Polyphaga</taxon>
        <taxon>Cucujiformia</taxon>
        <taxon>Coccinelloidea</taxon>
        <taxon>Coccinellidae</taxon>
        <taxon>Scymninae</taxon>
        <taxon>Scymnini</taxon>
        <taxon>Cryptolaemus</taxon>
    </lineage>
</organism>
<dbReference type="Pfam" id="PF00067">
    <property type="entry name" value="p450"/>
    <property type="match status" value="1"/>
</dbReference>
<evidence type="ECO:0000256" key="3">
    <source>
        <dbReference type="ARBA" id="ARBA00004406"/>
    </source>
</evidence>
<keyword evidence="10 13" id="KW-0408">Iron</keyword>
<evidence type="ECO:0000256" key="8">
    <source>
        <dbReference type="ARBA" id="ARBA00022848"/>
    </source>
</evidence>
<dbReference type="InterPro" id="IPR001128">
    <property type="entry name" value="Cyt_P450"/>
</dbReference>
<keyword evidence="16" id="KW-1185">Reference proteome</keyword>
<evidence type="ECO:0000256" key="12">
    <source>
        <dbReference type="ARBA" id="ARBA00023136"/>
    </source>
</evidence>
<dbReference type="Proteomes" id="UP001516400">
    <property type="component" value="Unassembled WGS sequence"/>
</dbReference>
<gene>
    <name evidence="15" type="ORF">HHI36_015303</name>
</gene>
<dbReference type="InterPro" id="IPR050476">
    <property type="entry name" value="Insect_CytP450_Detox"/>
</dbReference>
<comment type="subcellular location">
    <subcellularLocation>
        <location evidence="3">Endoplasmic reticulum membrane</location>
        <topology evidence="3">Peripheral membrane protein</topology>
    </subcellularLocation>
    <subcellularLocation>
        <location evidence="2">Microsome membrane</location>
        <topology evidence="2">Peripheral membrane protein</topology>
    </subcellularLocation>
</comment>
<dbReference type="PRINTS" id="PR00385">
    <property type="entry name" value="P450"/>
</dbReference>
<evidence type="ECO:0000256" key="11">
    <source>
        <dbReference type="ARBA" id="ARBA00023033"/>
    </source>
</evidence>
<dbReference type="GO" id="GO:0005789">
    <property type="term" value="C:endoplasmic reticulum membrane"/>
    <property type="evidence" value="ECO:0007669"/>
    <property type="project" value="UniProtKB-SubCell"/>
</dbReference>
<evidence type="ECO:0000256" key="2">
    <source>
        <dbReference type="ARBA" id="ARBA00004174"/>
    </source>
</evidence>
<evidence type="ECO:0000256" key="10">
    <source>
        <dbReference type="ARBA" id="ARBA00023004"/>
    </source>
</evidence>
<evidence type="ECO:0000313" key="15">
    <source>
        <dbReference type="EMBL" id="KAL3273877.1"/>
    </source>
</evidence>
<keyword evidence="6 13" id="KW-0479">Metal-binding</keyword>
<evidence type="ECO:0008006" key="17">
    <source>
        <dbReference type="Google" id="ProtNLM"/>
    </source>
</evidence>
<keyword evidence="12" id="KW-0472">Membrane</keyword>
<dbReference type="GO" id="GO:0046872">
    <property type="term" value="F:metal ion binding"/>
    <property type="evidence" value="ECO:0007669"/>
    <property type="project" value="UniProtKB-KW"/>
</dbReference>
<keyword evidence="5 13" id="KW-0349">Heme</keyword>
<name>A0ABD2N5N8_9CUCU</name>
<dbReference type="PANTHER" id="PTHR24292:SF54">
    <property type="entry name" value="CYP9F3-RELATED"/>
    <property type="match status" value="1"/>
</dbReference>
<dbReference type="PROSITE" id="PS00086">
    <property type="entry name" value="CYTOCHROME_P450"/>
    <property type="match status" value="1"/>
</dbReference>
<comment type="caution">
    <text evidence="15">The sequence shown here is derived from an EMBL/GenBank/DDBJ whole genome shotgun (WGS) entry which is preliminary data.</text>
</comment>
<comment type="similarity">
    <text evidence="4 14">Belongs to the cytochrome P450 family.</text>
</comment>
<dbReference type="AlphaFoldDB" id="A0ABD2N5N8"/>
<dbReference type="SUPFAM" id="SSF48264">
    <property type="entry name" value="Cytochrome P450"/>
    <property type="match status" value="1"/>
</dbReference>
<keyword evidence="7" id="KW-0256">Endoplasmic reticulum</keyword>
<evidence type="ECO:0000313" key="16">
    <source>
        <dbReference type="Proteomes" id="UP001516400"/>
    </source>
</evidence>
<dbReference type="InterPro" id="IPR017972">
    <property type="entry name" value="Cyt_P450_CS"/>
</dbReference>
<proteinExistence type="inferred from homology"/>
<reference evidence="15 16" key="1">
    <citation type="journal article" date="2021" name="BMC Biol.">
        <title>Horizontally acquired antibacterial genes associated with adaptive radiation of ladybird beetles.</title>
        <authorList>
            <person name="Li H.S."/>
            <person name="Tang X.F."/>
            <person name="Huang Y.H."/>
            <person name="Xu Z.Y."/>
            <person name="Chen M.L."/>
            <person name="Du X.Y."/>
            <person name="Qiu B.Y."/>
            <person name="Chen P.T."/>
            <person name="Zhang W."/>
            <person name="Slipinski A."/>
            <person name="Escalona H.E."/>
            <person name="Waterhouse R.M."/>
            <person name="Zwick A."/>
            <person name="Pang H."/>
        </authorList>
    </citation>
    <scope>NUCLEOTIDE SEQUENCE [LARGE SCALE GENOMIC DNA]</scope>
    <source>
        <strain evidence="15">SYSU2018</strain>
    </source>
</reference>
<sequence length="529" mass="61931">MWLILLAAFLGLFILYTLKVNRYWKDKGVTYKFIIPPLGDNLDTLVKRIPFCDIILNIYNRFPNERYTGFYQVSTPILMLRDPELIKEICVKDFEHFLDHRTFLKEDADPLWNKNLFALKGHKWRDMRATLSPSFTGSKMRQMFVLVQKCAEDFVTYFDQNSSDIIEVELKDTFTRYTNDIIASTAFGIQCDSLGNPQNEFYVRGKQTTNFSGFWRNLKFMLVLISPWLGKLFKTRIFDEEVSTFFRRIIRETIDYRKKNNIERPDMINLLMHTKKASMIEEESKNVEESNFAAVEEHLEAKHPQEIKGDLSLDDMTSQALIFFFAGFDTVSTAMCFMAYELAANPDIQQRLIEELDDFRAVNKSLTYEGLAKLIYLDMVLSESLRKWPPTLATDRQCVKPYTIKPENSHENPIHLTTEDSIWVPTYALHHDPRYWKNPEKFDPERFSPENKGKIVPYTYLPFGVGPRNCIGSRFALMEVKAVFYGILGRFEIVPIEKSCIPFKPRKSSFNLVPENGFWFGLKKRKIVN</sequence>
<evidence type="ECO:0000256" key="1">
    <source>
        <dbReference type="ARBA" id="ARBA00001971"/>
    </source>
</evidence>
<protein>
    <recommendedName>
        <fullName evidence="17">Cytochrome P450</fullName>
    </recommendedName>
</protein>
<evidence type="ECO:0000256" key="5">
    <source>
        <dbReference type="ARBA" id="ARBA00022617"/>
    </source>
</evidence>
<dbReference type="PANTHER" id="PTHR24292">
    <property type="entry name" value="CYTOCHROME P450"/>
    <property type="match status" value="1"/>
</dbReference>
<keyword evidence="11 14" id="KW-0503">Monooxygenase</keyword>
<evidence type="ECO:0000256" key="13">
    <source>
        <dbReference type="PIRSR" id="PIRSR602401-1"/>
    </source>
</evidence>
<evidence type="ECO:0000256" key="7">
    <source>
        <dbReference type="ARBA" id="ARBA00022824"/>
    </source>
</evidence>
<evidence type="ECO:0000256" key="6">
    <source>
        <dbReference type="ARBA" id="ARBA00022723"/>
    </source>
</evidence>
<evidence type="ECO:0000256" key="4">
    <source>
        <dbReference type="ARBA" id="ARBA00010617"/>
    </source>
</evidence>
<dbReference type="CDD" id="cd11056">
    <property type="entry name" value="CYP6-like"/>
    <property type="match status" value="1"/>
</dbReference>
<dbReference type="InterPro" id="IPR036396">
    <property type="entry name" value="Cyt_P450_sf"/>
</dbReference>
<dbReference type="Gene3D" id="1.10.630.10">
    <property type="entry name" value="Cytochrome P450"/>
    <property type="match status" value="1"/>
</dbReference>
<comment type="cofactor">
    <cofactor evidence="1 13">
        <name>heme</name>
        <dbReference type="ChEBI" id="CHEBI:30413"/>
    </cofactor>
</comment>
<feature type="binding site" description="axial binding residue" evidence="13">
    <location>
        <position position="470"/>
    </location>
    <ligand>
        <name>heme</name>
        <dbReference type="ChEBI" id="CHEBI:30413"/>
    </ligand>
    <ligandPart>
        <name>Fe</name>
        <dbReference type="ChEBI" id="CHEBI:18248"/>
    </ligandPart>
</feature>
<keyword evidence="9 14" id="KW-0560">Oxidoreductase</keyword>
<accession>A0ABD2N5N8</accession>
<keyword evidence="8" id="KW-0492">Microsome</keyword>
<dbReference type="EMBL" id="JABFTP020000062">
    <property type="protein sequence ID" value="KAL3273877.1"/>
    <property type="molecule type" value="Genomic_DNA"/>
</dbReference>
<evidence type="ECO:0000256" key="9">
    <source>
        <dbReference type="ARBA" id="ARBA00023002"/>
    </source>
</evidence>
<dbReference type="PRINTS" id="PR00463">
    <property type="entry name" value="EP450I"/>
</dbReference>
<dbReference type="InterPro" id="IPR002401">
    <property type="entry name" value="Cyt_P450_E_grp-I"/>
</dbReference>
<dbReference type="GO" id="GO:0004497">
    <property type="term" value="F:monooxygenase activity"/>
    <property type="evidence" value="ECO:0007669"/>
    <property type="project" value="UniProtKB-KW"/>
</dbReference>
<evidence type="ECO:0000256" key="14">
    <source>
        <dbReference type="RuleBase" id="RU000461"/>
    </source>
</evidence>